<evidence type="ECO:0000259" key="5">
    <source>
        <dbReference type="PROSITE" id="PS50041"/>
    </source>
</evidence>
<proteinExistence type="predicted"/>
<keyword evidence="4" id="KW-0732">Signal</keyword>
<gene>
    <name evidence="6" type="ORF">RRG08_024621</name>
</gene>
<dbReference type="InterPro" id="IPR002049">
    <property type="entry name" value="LE_dom"/>
</dbReference>
<sequence>MQLFILLCWVIVGSYSLKVVCKGKGWIENELSGTCVKAINRSVDWQSTRRPCRQLGASLLKIFNCYQNIFVAGLVNPADGPFWLGLRQLSILGDFTWVRVHKKAPYTNWAPGEPKNATLVSCGLINYPNVKRGQWVAKECINSFKFFCEKKADLVCDDRKFGVNCTQNCSVHCAGRRKLCDITSGVCLSMCEPGYQGAMCDTECRPGRYGSNCSLECSHCAGPNQACHIVSGTCLLGCADGYLGPKCDKKCNAGRYGKNCSRTCSPKCAGSHDACDEVNGECVLGCEHGYQGHLCDTVLYTIFGVSVKTVVIMCICFTLVWLYAACVMLTMLKLCHPEAGSFSSKKSSKSEAAPSDVSDKQFPLKQLEVRGKGKNTQTMPTTWTLRKKSKSSEATERSAGSLMSTKTDKSAASAKSTKTEKSAASTKPEKQDVTVYLTLQSLMLVAQRSLGNDPACGGFDYPSGNTNRLVELMMLDLAAAWAQGVNFPGSEMYPSSSSSYFNPSPNPSSRLEYQLWGSLEKA</sequence>
<dbReference type="EMBL" id="JAWDGP010003173">
    <property type="protein sequence ID" value="KAK3776847.1"/>
    <property type="molecule type" value="Genomic_DNA"/>
</dbReference>
<evidence type="ECO:0000256" key="4">
    <source>
        <dbReference type="SAM" id="SignalP"/>
    </source>
</evidence>
<feature type="compositionally biased region" description="Basic and acidic residues" evidence="2">
    <location>
        <begin position="417"/>
        <end position="428"/>
    </location>
</feature>
<feature type="compositionally biased region" description="Polar residues" evidence="2">
    <location>
        <begin position="374"/>
        <end position="384"/>
    </location>
</feature>
<dbReference type="GO" id="GO:0005044">
    <property type="term" value="F:scavenger receptor activity"/>
    <property type="evidence" value="ECO:0007669"/>
    <property type="project" value="InterPro"/>
</dbReference>
<evidence type="ECO:0000313" key="6">
    <source>
        <dbReference type="EMBL" id="KAK3776847.1"/>
    </source>
</evidence>
<dbReference type="Gene3D" id="2.170.300.10">
    <property type="entry name" value="Tie2 ligand-binding domain superfamily"/>
    <property type="match status" value="1"/>
</dbReference>
<keyword evidence="3" id="KW-1133">Transmembrane helix</keyword>
<comment type="caution">
    <text evidence="6">The sequence shown here is derived from an EMBL/GenBank/DDBJ whole genome shotgun (WGS) entry which is preliminary data.</text>
</comment>
<dbReference type="CDD" id="cd00037">
    <property type="entry name" value="CLECT"/>
    <property type="match status" value="1"/>
</dbReference>
<feature type="chain" id="PRO_5042078278" description="C-type lectin domain-containing protein" evidence="4">
    <location>
        <begin position="17"/>
        <end position="522"/>
    </location>
</feature>
<reference evidence="6" key="1">
    <citation type="journal article" date="2023" name="G3 (Bethesda)">
        <title>A reference genome for the long-term kleptoplast-retaining sea slug Elysia crispata morphotype clarki.</title>
        <authorList>
            <person name="Eastman K.E."/>
            <person name="Pendleton A.L."/>
            <person name="Shaikh M.A."/>
            <person name="Suttiyut T."/>
            <person name="Ogas R."/>
            <person name="Tomko P."/>
            <person name="Gavelis G."/>
            <person name="Widhalm J.R."/>
            <person name="Wisecaver J.H."/>
        </authorList>
    </citation>
    <scope>NUCLEOTIDE SEQUENCE</scope>
    <source>
        <strain evidence="6">ECLA1</strain>
    </source>
</reference>
<keyword evidence="1" id="KW-0245">EGF-like domain</keyword>
<dbReference type="Proteomes" id="UP001283361">
    <property type="component" value="Unassembled WGS sequence"/>
</dbReference>
<dbReference type="InterPro" id="IPR001304">
    <property type="entry name" value="C-type_lectin-like"/>
</dbReference>
<evidence type="ECO:0000256" key="3">
    <source>
        <dbReference type="SAM" id="Phobius"/>
    </source>
</evidence>
<name>A0AAE0ZYA2_9GAST</name>
<dbReference type="PANTHER" id="PTHR24043">
    <property type="entry name" value="SCAVENGER RECEPTOR CLASS F"/>
    <property type="match status" value="1"/>
</dbReference>
<keyword evidence="3" id="KW-0812">Transmembrane</keyword>
<keyword evidence="7" id="KW-1185">Reference proteome</keyword>
<feature type="transmembrane region" description="Helical" evidence="3">
    <location>
        <begin position="298"/>
        <end position="324"/>
    </location>
</feature>
<dbReference type="PROSITE" id="PS50041">
    <property type="entry name" value="C_TYPE_LECTIN_2"/>
    <property type="match status" value="1"/>
</dbReference>
<organism evidence="6 7">
    <name type="scientific">Elysia crispata</name>
    <name type="common">lettuce slug</name>
    <dbReference type="NCBI Taxonomy" id="231223"/>
    <lineage>
        <taxon>Eukaryota</taxon>
        <taxon>Metazoa</taxon>
        <taxon>Spiralia</taxon>
        <taxon>Lophotrochozoa</taxon>
        <taxon>Mollusca</taxon>
        <taxon>Gastropoda</taxon>
        <taxon>Heterobranchia</taxon>
        <taxon>Euthyneura</taxon>
        <taxon>Panpulmonata</taxon>
        <taxon>Sacoglossa</taxon>
        <taxon>Placobranchoidea</taxon>
        <taxon>Plakobranchidae</taxon>
        <taxon>Elysia</taxon>
    </lineage>
</organism>
<dbReference type="InterPro" id="IPR016186">
    <property type="entry name" value="C-type_lectin-like/link_sf"/>
</dbReference>
<dbReference type="InterPro" id="IPR042635">
    <property type="entry name" value="MEGF10/SREC1/2-like"/>
</dbReference>
<evidence type="ECO:0000256" key="1">
    <source>
        <dbReference type="ARBA" id="ARBA00022536"/>
    </source>
</evidence>
<accession>A0AAE0ZYA2</accession>
<evidence type="ECO:0000256" key="2">
    <source>
        <dbReference type="SAM" id="MobiDB-lite"/>
    </source>
</evidence>
<protein>
    <recommendedName>
        <fullName evidence="5">C-type lectin domain-containing protein</fullName>
    </recommendedName>
</protein>
<dbReference type="AlphaFoldDB" id="A0AAE0ZYA2"/>
<feature type="signal peptide" evidence="4">
    <location>
        <begin position="1"/>
        <end position="16"/>
    </location>
</feature>
<evidence type="ECO:0000313" key="7">
    <source>
        <dbReference type="Proteomes" id="UP001283361"/>
    </source>
</evidence>
<keyword evidence="3" id="KW-0472">Membrane</keyword>
<dbReference type="CDD" id="cd00055">
    <property type="entry name" value="EGF_Lam"/>
    <property type="match status" value="1"/>
</dbReference>
<dbReference type="SMART" id="SM00034">
    <property type="entry name" value="CLECT"/>
    <property type="match status" value="1"/>
</dbReference>
<feature type="region of interest" description="Disordered" evidence="2">
    <location>
        <begin position="368"/>
        <end position="428"/>
    </location>
</feature>
<dbReference type="InterPro" id="IPR016187">
    <property type="entry name" value="CTDL_fold"/>
</dbReference>
<feature type="domain" description="C-type lectin" evidence="5">
    <location>
        <begin position="31"/>
        <end position="149"/>
    </location>
</feature>
<dbReference type="Pfam" id="PF00059">
    <property type="entry name" value="Lectin_C"/>
    <property type="match status" value="1"/>
</dbReference>
<dbReference type="SUPFAM" id="SSF56436">
    <property type="entry name" value="C-type lectin-like"/>
    <property type="match status" value="1"/>
</dbReference>
<dbReference type="Gene3D" id="3.10.100.10">
    <property type="entry name" value="Mannose-Binding Protein A, subunit A"/>
    <property type="match status" value="1"/>
</dbReference>